<sequence length="331" mass="37022">MQKTERLVAITLLLQARGKMTAKRLSDILGVSIRTIYRDIITLSLAHVPVSMEYGPGGGYYLPEDYHLESAIFTREEAISLILSADIAGNYNLFAGDTDLHRALVKLEAVLPEEYQADVRTAREHILVDTSAWCNATTEPTHLETVRAAVLGSYQLDILYPGSSCDRFASAGILWRRIEPYGLVFKGLSRRHARIGRWYLVAFCQCCQSFHTFRVIDIEQVYVRTESIVPRPDFDLHAYWREARKQIEKQQPPISLKLRVTANARYSPLHGDVSILKEEPDGSAIVQVNVESLDDAISYALGLGADATVLEPQQVRATVASTAHAIAKMYS</sequence>
<dbReference type="InterPro" id="IPR026881">
    <property type="entry name" value="WYL_dom"/>
</dbReference>
<evidence type="ECO:0000259" key="3">
    <source>
        <dbReference type="PROSITE" id="PS51000"/>
    </source>
</evidence>
<dbReference type="GO" id="GO:0003700">
    <property type="term" value="F:DNA-binding transcription factor activity"/>
    <property type="evidence" value="ECO:0007669"/>
    <property type="project" value="InterPro"/>
</dbReference>
<comment type="caution">
    <text evidence="4">The sequence shown here is derived from an EMBL/GenBank/DDBJ whole genome shotgun (WGS) entry which is preliminary data.</text>
</comment>
<dbReference type="InterPro" id="IPR051534">
    <property type="entry name" value="CBASS_pafABC_assoc_protein"/>
</dbReference>
<dbReference type="InterPro" id="IPR013196">
    <property type="entry name" value="HTH_11"/>
</dbReference>
<dbReference type="PROSITE" id="PS51000">
    <property type="entry name" value="HTH_DEOR_2"/>
    <property type="match status" value="1"/>
</dbReference>
<reference evidence="5" key="1">
    <citation type="submission" date="2018-12" db="EMBL/GenBank/DDBJ databases">
        <title>Tengunoibacter tsumagoiensis gen. nov., sp. nov., Dictyobacter kobayashii sp. nov., D. alpinus sp. nov., and D. joshuensis sp. nov. and description of Dictyobacteraceae fam. nov. within the order Ktedonobacterales isolated from Tengu-no-mugimeshi.</title>
        <authorList>
            <person name="Wang C.M."/>
            <person name="Zheng Y."/>
            <person name="Sakai Y."/>
            <person name="Toyoda A."/>
            <person name="Minakuchi Y."/>
            <person name="Abe K."/>
            <person name="Yokota A."/>
            <person name="Yabe S."/>
        </authorList>
    </citation>
    <scope>NUCLEOTIDE SEQUENCE [LARGE SCALE GENOMIC DNA]</scope>
    <source>
        <strain evidence="5">Uno11</strain>
    </source>
</reference>
<dbReference type="AlphaFoldDB" id="A0A402AX49"/>
<dbReference type="EMBL" id="BIFS01000002">
    <property type="protein sequence ID" value="GCE23701.1"/>
    <property type="molecule type" value="Genomic_DNA"/>
</dbReference>
<dbReference type="Pfam" id="PF25583">
    <property type="entry name" value="WCX"/>
    <property type="match status" value="1"/>
</dbReference>
<dbReference type="InterPro" id="IPR036390">
    <property type="entry name" value="WH_DNA-bd_sf"/>
</dbReference>
<name>A0A402AX49_9CHLR</name>
<accession>A0A402AX49</accession>
<dbReference type="InterPro" id="IPR001034">
    <property type="entry name" value="DeoR_HTH"/>
</dbReference>
<dbReference type="Proteomes" id="UP000287188">
    <property type="component" value="Unassembled WGS sequence"/>
</dbReference>
<dbReference type="InterPro" id="IPR028349">
    <property type="entry name" value="PafC-like"/>
</dbReference>
<keyword evidence="5" id="KW-1185">Reference proteome</keyword>
<dbReference type="Pfam" id="PF08279">
    <property type="entry name" value="HTH_11"/>
    <property type="match status" value="1"/>
</dbReference>
<dbReference type="SUPFAM" id="SSF46785">
    <property type="entry name" value="Winged helix' DNA-binding domain"/>
    <property type="match status" value="1"/>
</dbReference>
<gene>
    <name evidence="4" type="ORF">KDK_75010</name>
</gene>
<dbReference type="OrthoDB" id="9815009at2"/>
<protein>
    <submittedName>
        <fullName evidence="4">Transcriptional regulator</fullName>
    </submittedName>
</protein>
<dbReference type="PIRSF" id="PIRSF016838">
    <property type="entry name" value="PafC"/>
    <property type="match status" value="1"/>
</dbReference>
<dbReference type="PANTHER" id="PTHR34580:SF1">
    <property type="entry name" value="PROTEIN PAFC"/>
    <property type="match status" value="1"/>
</dbReference>
<keyword evidence="2" id="KW-0804">Transcription</keyword>
<dbReference type="InterPro" id="IPR057727">
    <property type="entry name" value="WCX_dom"/>
</dbReference>
<dbReference type="Gene3D" id="1.10.10.10">
    <property type="entry name" value="Winged helix-like DNA-binding domain superfamily/Winged helix DNA-binding domain"/>
    <property type="match status" value="1"/>
</dbReference>
<dbReference type="Pfam" id="PF13280">
    <property type="entry name" value="WYL"/>
    <property type="match status" value="1"/>
</dbReference>
<evidence type="ECO:0000313" key="4">
    <source>
        <dbReference type="EMBL" id="GCE23701.1"/>
    </source>
</evidence>
<proteinExistence type="predicted"/>
<feature type="domain" description="HTH deoR-type" evidence="3">
    <location>
        <begin position="3"/>
        <end position="61"/>
    </location>
</feature>
<dbReference type="PANTHER" id="PTHR34580">
    <property type="match status" value="1"/>
</dbReference>
<dbReference type="PROSITE" id="PS52050">
    <property type="entry name" value="WYL"/>
    <property type="match status" value="1"/>
</dbReference>
<evidence type="ECO:0000256" key="2">
    <source>
        <dbReference type="ARBA" id="ARBA00023163"/>
    </source>
</evidence>
<evidence type="ECO:0000256" key="1">
    <source>
        <dbReference type="ARBA" id="ARBA00023015"/>
    </source>
</evidence>
<keyword evidence="1" id="KW-0805">Transcription regulation</keyword>
<dbReference type="InterPro" id="IPR036388">
    <property type="entry name" value="WH-like_DNA-bd_sf"/>
</dbReference>
<organism evidence="4 5">
    <name type="scientific">Dictyobacter kobayashii</name>
    <dbReference type="NCBI Taxonomy" id="2014872"/>
    <lineage>
        <taxon>Bacteria</taxon>
        <taxon>Bacillati</taxon>
        <taxon>Chloroflexota</taxon>
        <taxon>Ktedonobacteria</taxon>
        <taxon>Ktedonobacterales</taxon>
        <taxon>Dictyobacteraceae</taxon>
        <taxon>Dictyobacter</taxon>
    </lineage>
</organism>
<evidence type="ECO:0000313" key="5">
    <source>
        <dbReference type="Proteomes" id="UP000287188"/>
    </source>
</evidence>